<organism evidence="1 2">
    <name type="scientific">Mycobacterium talmoniae</name>
    <dbReference type="NCBI Taxonomy" id="1858794"/>
    <lineage>
        <taxon>Bacteria</taxon>
        <taxon>Bacillati</taxon>
        <taxon>Actinomycetota</taxon>
        <taxon>Actinomycetes</taxon>
        <taxon>Mycobacteriales</taxon>
        <taxon>Mycobacteriaceae</taxon>
        <taxon>Mycobacterium</taxon>
    </lineage>
</organism>
<name>A0A2S8BGS1_9MYCO</name>
<evidence type="ECO:0000313" key="2">
    <source>
        <dbReference type="Proteomes" id="UP000238296"/>
    </source>
</evidence>
<comment type="caution">
    <text evidence="1">The sequence shown here is derived from an EMBL/GenBank/DDBJ whole genome shotgun (WGS) entry which is preliminary data.</text>
</comment>
<dbReference type="AlphaFoldDB" id="A0A2S8BGS1"/>
<gene>
    <name evidence="1" type="ORF">C1Y40_04026</name>
</gene>
<evidence type="ECO:0000313" key="1">
    <source>
        <dbReference type="EMBL" id="PQM45815.1"/>
    </source>
</evidence>
<dbReference type="EMBL" id="PPEA01000584">
    <property type="protein sequence ID" value="PQM45815.1"/>
    <property type="molecule type" value="Genomic_DNA"/>
</dbReference>
<sequence length="74" mass="8152">MGKWDDDIPLQPRGAAQPSSVAALLRALKLTDASKPAQLAGMREWLKTHTPSPGMEHSLRRKGYARLLDERTSA</sequence>
<reference evidence="1 2" key="1">
    <citation type="journal article" date="2017" name="Int. J. Syst. Evol. Microbiol.">
        <title>Mycobacterium talmoniae sp. nov., a slowly growing mycobacterium isolated from human respiratory samples.</title>
        <authorList>
            <person name="Davidson R.M."/>
            <person name="DeGroote M.A."/>
            <person name="Marola J.L."/>
            <person name="Buss S."/>
            <person name="Jones V."/>
            <person name="McNeil M.R."/>
            <person name="Freifeld A.G."/>
            <person name="Elaine Epperson L."/>
            <person name="Hasan N.A."/>
            <person name="Jackson M."/>
            <person name="Iwen P.C."/>
            <person name="Salfinger M."/>
            <person name="Strong M."/>
        </authorList>
    </citation>
    <scope>NUCLEOTIDE SEQUENCE [LARGE SCALE GENOMIC DNA]</scope>
    <source>
        <strain evidence="1 2">ATCC BAA-2683</strain>
    </source>
</reference>
<accession>A0A2S8BGS1</accession>
<dbReference type="Proteomes" id="UP000238296">
    <property type="component" value="Unassembled WGS sequence"/>
</dbReference>
<protein>
    <submittedName>
        <fullName evidence="1">Uncharacterized protein</fullName>
    </submittedName>
</protein>
<proteinExistence type="predicted"/>